<feature type="domain" description="Sulfatase-modifying factor enzyme-like" evidence="3">
    <location>
        <begin position="75"/>
        <end position="342"/>
    </location>
</feature>
<dbReference type="InterPro" id="IPR016187">
    <property type="entry name" value="CTDL_fold"/>
</dbReference>
<sequence>MQNAGYSATFMTFFPTLVLIAASTYTKSSALKSDASLAKCTNFMNPRIIFGCFRTNRSASNVPTELIIVMLGESTFLMGSEPPTAIPGDGEAPLRLETISNPFWIDTTEVTVEKFARFVKATKYVTAAEIFNNSYTFWMDADKKLTNEEIQELRNTRGPWWWISKEGISWRHSSKLYEAHGKGRRQLPVNHVSWDDAMAYCGWAGGRLPTEIEWEYACRGGLEDALYPWGNELKPNGSHMTNIWQGAFPLKNTKKDGYVLRAPVKSFPSNGYGIHELSGNVWEWVGGQGSWLKSTEHYTKDVRVQKGGSYLCHKKHCYRYRCSARTKASRDSTSSNVGFRCVYDVTVAESFSSNMQQCEA</sequence>
<name>A0ABP1PS25_9HEXA</name>
<dbReference type="Pfam" id="PF03781">
    <property type="entry name" value="FGE-sulfatase"/>
    <property type="match status" value="1"/>
</dbReference>
<evidence type="ECO:0000259" key="3">
    <source>
        <dbReference type="Pfam" id="PF03781"/>
    </source>
</evidence>
<evidence type="ECO:0000256" key="2">
    <source>
        <dbReference type="SAM" id="SignalP"/>
    </source>
</evidence>
<dbReference type="Proteomes" id="UP001642540">
    <property type="component" value="Unassembled WGS sequence"/>
</dbReference>
<feature type="signal peptide" evidence="2">
    <location>
        <begin position="1"/>
        <end position="30"/>
    </location>
</feature>
<proteinExistence type="inferred from homology"/>
<dbReference type="InterPro" id="IPR005532">
    <property type="entry name" value="SUMF_dom"/>
</dbReference>
<evidence type="ECO:0000313" key="4">
    <source>
        <dbReference type="EMBL" id="CAL8075203.1"/>
    </source>
</evidence>
<keyword evidence="2" id="KW-0732">Signal</keyword>
<dbReference type="InterPro" id="IPR051043">
    <property type="entry name" value="Sulfatase_Mod_Factor_Kinase"/>
</dbReference>
<protein>
    <recommendedName>
        <fullName evidence="3">Sulfatase-modifying factor enzyme-like domain-containing protein</fullName>
    </recommendedName>
</protein>
<reference evidence="4 5" key="1">
    <citation type="submission" date="2024-08" db="EMBL/GenBank/DDBJ databases">
        <authorList>
            <person name="Cucini C."/>
            <person name="Frati F."/>
        </authorList>
    </citation>
    <scope>NUCLEOTIDE SEQUENCE [LARGE SCALE GENOMIC DNA]</scope>
</reference>
<dbReference type="EMBL" id="CAXLJM020000007">
    <property type="protein sequence ID" value="CAL8075203.1"/>
    <property type="molecule type" value="Genomic_DNA"/>
</dbReference>
<dbReference type="SUPFAM" id="SSF56436">
    <property type="entry name" value="C-type lectin-like"/>
    <property type="match status" value="1"/>
</dbReference>
<accession>A0ABP1PS25</accession>
<evidence type="ECO:0000313" key="5">
    <source>
        <dbReference type="Proteomes" id="UP001642540"/>
    </source>
</evidence>
<dbReference type="Gene3D" id="3.90.1580.10">
    <property type="entry name" value="paralog of FGE (formylglycine-generating enzyme)"/>
    <property type="match status" value="1"/>
</dbReference>
<dbReference type="PANTHER" id="PTHR23150">
    <property type="entry name" value="SULFATASE MODIFYING FACTOR 1, 2"/>
    <property type="match status" value="1"/>
</dbReference>
<comment type="similarity">
    <text evidence="1">Belongs to the sulfatase-modifying factor family.</text>
</comment>
<evidence type="ECO:0000256" key="1">
    <source>
        <dbReference type="ARBA" id="ARBA00005310"/>
    </source>
</evidence>
<dbReference type="PANTHER" id="PTHR23150:SF19">
    <property type="entry name" value="FORMYLGLYCINE-GENERATING ENZYME"/>
    <property type="match status" value="1"/>
</dbReference>
<gene>
    <name evidence="4" type="ORF">ODALV1_LOCUS3100</name>
</gene>
<feature type="chain" id="PRO_5046336313" description="Sulfatase-modifying factor enzyme-like domain-containing protein" evidence="2">
    <location>
        <begin position="31"/>
        <end position="360"/>
    </location>
</feature>
<dbReference type="InterPro" id="IPR042095">
    <property type="entry name" value="SUMF_sf"/>
</dbReference>
<comment type="caution">
    <text evidence="4">The sequence shown here is derived from an EMBL/GenBank/DDBJ whole genome shotgun (WGS) entry which is preliminary data.</text>
</comment>
<organism evidence="4 5">
    <name type="scientific">Orchesella dallaii</name>
    <dbReference type="NCBI Taxonomy" id="48710"/>
    <lineage>
        <taxon>Eukaryota</taxon>
        <taxon>Metazoa</taxon>
        <taxon>Ecdysozoa</taxon>
        <taxon>Arthropoda</taxon>
        <taxon>Hexapoda</taxon>
        <taxon>Collembola</taxon>
        <taxon>Entomobryomorpha</taxon>
        <taxon>Entomobryoidea</taxon>
        <taxon>Orchesellidae</taxon>
        <taxon>Orchesellinae</taxon>
        <taxon>Orchesella</taxon>
    </lineage>
</organism>
<keyword evidence="5" id="KW-1185">Reference proteome</keyword>